<dbReference type="GeneID" id="30523394"/>
<protein>
    <submittedName>
        <fullName evidence="1">Uncharacterized protein</fullName>
    </submittedName>
</protein>
<dbReference type="Proteomes" id="UP000201465">
    <property type="component" value="Segment"/>
</dbReference>
<accession>A0A1M7XUX6</accession>
<organism evidence="1 2">
    <name type="scientific">Cedratvirus A11</name>
    <dbReference type="NCBI Taxonomy" id="1903266"/>
    <lineage>
        <taxon>Viruses</taxon>
        <taxon>Pithoviruses</taxon>
        <taxon>Orthocedratvirinae</taxon>
        <taxon>Alphacedratvirus</taxon>
        <taxon>Alphacedratvirus aljazairmassiliense</taxon>
    </lineage>
</organism>
<evidence type="ECO:0000313" key="1">
    <source>
        <dbReference type="EMBL" id="SHO33486.1"/>
    </source>
</evidence>
<dbReference type="KEGG" id="vg:30523394"/>
<reference evidence="1 2" key="1">
    <citation type="submission" date="2016-11" db="EMBL/GenBank/DDBJ databases">
        <authorList>
            <consortium name="Urmite Genomes"/>
        </authorList>
    </citation>
    <scope>NUCLEOTIDE SEQUENCE [LARGE SCALE GENOMIC DNA]</scope>
    <source>
        <strain evidence="1 2">A11</strain>
    </source>
</reference>
<evidence type="ECO:0000313" key="2">
    <source>
        <dbReference type="Proteomes" id="UP000201465"/>
    </source>
</evidence>
<name>A0A1M7XUX6_9VIRU</name>
<gene>
    <name evidence="1" type="ORF">BQ3484_418</name>
</gene>
<proteinExistence type="predicted"/>
<keyword evidence="2" id="KW-1185">Reference proteome</keyword>
<dbReference type="RefSeq" id="YP_009329358.1">
    <property type="nucleotide sequence ID" value="NC_032108.1"/>
</dbReference>
<dbReference type="EMBL" id="LT671577">
    <property type="protein sequence ID" value="SHO33486.1"/>
    <property type="molecule type" value="Genomic_DNA"/>
</dbReference>
<sequence length="108" mass="12746">MHPIHTTIFSFSGGYNFLNRQVCREFRMLTAKTDGLDHLEQLKDGKKPNSLCCSERLLERAVERELFCVIEESCRELQARFKSLQLSFENNLCKIAVRREFERVQTLF</sequence>